<keyword evidence="3" id="KW-1185">Reference proteome</keyword>
<dbReference type="Proteomes" id="UP001152024">
    <property type="component" value="Unassembled WGS sequence"/>
</dbReference>
<protein>
    <recommendedName>
        <fullName evidence="4">Apple domain-containing protein</fullName>
    </recommendedName>
</protein>
<sequence>MVTFKSLIVLLALGTNALAGPVRPESPSCTTFLGTKTVKNVPTATTSVIESKTIVKKVVRKVNVVVVPRPQTTTVRTTKTDTIIFTDDSEIATVTITCKYFKVFSKTAWVTRSSTTWTTTTKSFTSTVTTTPVAFTAILDDTKYVAKRDLSLRRDLLDGISPVDPVSPLEGQLPQSVRCVKAVPKYTTKVVTTQVQGPRRTLKAATRTSTLTSSTSVVSTVYPDATSTTYTTEYHELVTTDVDVTSTTVVSETVTVESWIPQATFYNICSSRNMMRSANGGSVITYKDASGVTLAQLGTRFNELSCCNACAADPYCRGTKYRGSDTNCFAYISRDKSSCGTSRNLLARYITQPFADTSVYSNGPCGYWENGGEYVRPQVS</sequence>
<evidence type="ECO:0000313" key="2">
    <source>
        <dbReference type="EMBL" id="KAJ4113881.1"/>
    </source>
</evidence>
<reference evidence="2" key="1">
    <citation type="submission" date="2022-09" db="EMBL/GenBank/DDBJ databases">
        <title>Fusarium specimens isolated from Avocado Roots.</title>
        <authorList>
            <person name="Stajich J."/>
            <person name="Roper C."/>
            <person name="Heimlech-Rivalta G."/>
        </authorList>
    </citation>
    <scope>NUCLEOTIDE SEQUENCE</scope>
    <source>
        <strain evidence="2">CF00095</strain>
    </source>
</reference>
<organism evidence="2 3">
    <name type="scientific">Fusarium equiseti</name>
    <name type="common">Fusarium scirpi</name>
    <dbReference type="NCBI Taxonomy" id="61235"/>
    <lineage>
        <taxon>Eukaryota</taxon>
        <taxon>Fungi</taxon>
        <taxon>Dikarya</taxon>
        <taxon>Ascomycota</taxon>
        <taxon>Pezizomycotina</taxon>
        <taxon>Sordariomycetes</taxon>
        <taxon>Hypocreomycetidae</taxon>
        <taxon>Hypocreales</taxon>
        <taxon>Nectriaceae</taxon>
        <taxon>Fusarium</taxon>
        <taxon>Fusarium incarnatum-equiseti species complex</taxon>
    </lineage>
</organism>
<feature type="signal peptide" evidence="1">
    <location>
        <begin position="1"/>
        <end position="19"/>
    </location>
</feature>
<keyword evidence="1" id="KW-0732">Signal</keyword>
<proteinExistence type="predicted"/>
<evidence type="ECO:0000256" key="1">
    <source>
        <dbReference type="SAM" id="SignalP"/>
    </source>
</evidence>
<dbReference type="EMBL" id="JAOQBH010000029">
    <property type="protein sequence ID" value="KAJ4113881.1"/>
    <property type="molecule type" value="Genomic_DNA"/>
</dbReference>
<evidence type="ECO:0008006" key="4">
    <source>
        <dbReference type="Google" id="ProtNLM"/>
    </source>
</evidence>
<evidence type="ECO:0000313" key="3">
    <source>
        <dbReference type="Proteomes" id="UP001152024"/>
    </source>
</evidence>
<comment type="caution">
    <text evidence="2">The sequence shown here is derived from an EMBL/GenBank/DDBJ whole genome shotgun (WGS) entry which is preliminary data.</text>
</comment>
<name>A0ABQ8QXI1_FUSEQ</name>
<accession>A0ABQ8QXI1</accession>
<gene>
    <name evidence="2" type="ORF">NW768_011411</name>
</gene>
<feature type="chain" id="PRO_5045836832" description="Apple domain-containing protein" evidence="1">
    <location>
        <begin position="20"/>
        <end position="380"/>
    </location>
</feature>